<feature type="domain" description="Aminoacyl-transfer RNA synthetases class-II family profile" evidence="6">
    <location>
        <begin position="1"/>
        <end position="306"/>
    </location>
</feature>
<comment type="subunit">
    <text evidence="1">Homodimer.</text>
</comment>
<accession>A0A1H8YWS2</accession>
<dbReference type="Proteomes" id="UP000199496">
    <property type="component" value="Unassembled WGS sequence"/>
</dbReference>
<evidence type="ECO:0000256" key="2">
    <source>
        <dbReference type="ARBA" id="ARBA00022598"/>
    </source>
</evidence>
<evidence type="ECO:0000256" key="4">
    <source>
        <dbReference type="ARBA" id="ARBA00022840"/>
    </source>
</evidence>
<dbReference type="GO" id="GO:0006430">
    <property type="term" value="P:lysyl-tRNA aminoacylation"/>
    <property type="evidence" value="ECO:0007669"/>
    <property type="project" value="InterPro"/>
</dbReference>
<gene>
    <name evidence="7" type="ORF">SAMN05421693_10133</name>
</gene>
<dbReference type="OrthoDB" id="9802326at2"/>
<dbReference type="InterPro" id="IPR045864">
    <property type="entry name" value="aa-tRNA-synth_II/BPL/LPL"/>
</dbReference>
<dbReference type="EMBL" id="FOFO01000001">
    <property type="protein sequence ID" value="SEP56660.1"/>
    <property type="molecule type" value="Genomic_DNA"/>
</dbReference>
<evidence type="ECO:0000256" key="5">
    <source>
        <dbReference type="ARBA" id="ARBA00052794"/>
    </source>
</evidence>
<dbReference type="InterPro" id="IPR018149">
    <property type="entry name" value="Lys-tRNA-synth_II_C"/>
</dbReference>
<dbReference type="InterPro" id="IPR004525">
    <property type="entry name" value="EpmA"/>
</dbReference>
<protein>
    <submittedName>
        <fullName evidence="7">Lysyl-tRNA synthetase, class 2</fullName>
    </submittedName>
</protein>
<keyword evidence="8" id="KW-1185">Reference proteome</keyword>
<keyword evidence="2" id="KW-0436">Ligase</keyword>
<dbReference type="AlphaFoldDB" id="A0A1H8YWS2"/>
<dbReference type="GO" id="GO:0005829">
    <property type="term" value="C:cytosol"/>
    <property type="evidence" value="ECO:0007669"/>
    <property type="project" value="TreeGrafter"/>
</dbReference>
<dbReference type="PRINTS" id="PR00982">
    <property type="entry name" value="TRNASYNTHLYS"/>
</dbReference>
<reference evidence="7 8" key="1">
    <citation type="submission" date="2016-10" db="EMBL/GenBank/DDBJ databases">
        <authorList>
            <person name="de Groot N.N."/>
        </authorList>
    </citation>
    <scope>NUCLEOTIDE SEQUENCE [LARGE SCALE GENOMIC DNA]</scope>
    <source>
        <strain evidence="7 8">B7-7</strain>
    </source>
</reference>
<dbReference type="GO" id="GO:0004824">
    <property type="term" value="F:lysine-tRNA ligase activity"/>
    <property type="evidence" value="ECO:0007669"/>
    <property type="project" value="InterPro"/>
</dbReference>
<proteinExistence type="predicted"/>
<sequence length="306" mass="33798">MLHRRADLLRSIRHFFHERGVLEVETPCLSRAGATDPAIESLTVTLPEASFWLHTSPEFPMKRLLAAGSGDIYQIARVFRAGEAGRFHNPEFTLLEWYRVGFDHHRLMTEVDDLVRGLAGDRLSRPAVRLSYQQALMDHAGIDPLHADVEALARRARALGLDVQGELDRDGWLDLLMSLVVAPALPADGLTFIHDYPASQAALARICPDNPAVAERFELYWGGVELANGFHELGDGVEQGVRFEADNHRRRAAGQAAVAVDHHLLAALAQGLPDCAGVALGVDRLLMCLSGCDHIRQVLAFDWERA</sequence>
<dbReference type="FunFam" id="3.30.930.10:FF:000017">
    <property type="entry name" value="Elongation factor P--(R)-beta-lysine ligase"/>
    <property type="match status" value="1"/>
</dbReference>
<evidence type="ECO:0000259" key="6">
    <source>
        <dbReference type="PROSITE" id="PS50862"/>
    </source>
</evidence>
<keyword evidence="3" id="KW-0547">Nucleotide-binding</keyword>
<dbReference type="PANTHER" id="PTHR42918:SF6">
    <property type="entry name" value="ELONGATION FACTOR P--(R)-BETA-LYSINE LIGASE"/>
    <property type="match status" value="1"/>
</dbReference>
<dbReference type="PANTHER" id="PTHR42918">
    <property type="entry name" value="LYSYL-TRNA SYNTHETASE"/>
    <property type="match status" value="1"/>
</dbReference>
<dbReference type="NCBIfam" id="TIGR00462">
    <property type="entry name" value="genX"/>
    <property type="match status" value="1"/>
</dbReference>
<dbReference type="SUPFAM" id="SSF55681">
    <property type="entry name" value="Class II aaRS and biotin synthetases"/>
    <property type="match status" value="1"/>
</dbReference>
<dbReference type="InterPro" id="IPR004364">
    <property type="entry name" value="Aa-tRNA-synt_II"/>
</dbReference>
<comment type="catalytic activity">
    <reaction evidence="5">
        <text>D-beta-lysine + L-lysyl-[protein] + ATP = N(6)-((3R)-3,6-diaminohexanoyl)-L-lysyl-[protein] + AMP + diphosphate + H(+)</text>
        <dbReference type="Rhea" id="RHEA:83435"/>
        <dbReference type="Rhea" id="RHEA-COMP:9752"/>
        <dbReference type="Rhea" id="RHEA-COMP:20131"/>
        <dbReference type="ChEBI" id="CHEBI:15378"/>
        <dbReference type="ChEBI" id="CHEBI:29969"/>
        <dbReference type="ChEBI" id="CHEBI:30616"/>
        <dbReference type="ChEBI" id="CHEBI:33019"/>
        <dbReference type="ChEBI" id="CHEBI:84138"/>
        <dbReference type="ChEBI" id="CHEBI:156053"/>
        <dbReference type="ChEBI" id="CHEBI:456215"/>
    </reaction>
    <physiologicalReaction direction="left-to-right" evidence="5">
        <dbReference type="Rhea" id="RHEA:83436"/>
    </physiologicalReaction>
</comment>
<dbReference type="Pfam" id="PF00152">
    <property type="entry name" value="tRNA-synt_2"/>
    <property type="match status" value="1"/>
</dbReference>
<dbReference type="PROSITE" id="PS50862">
    <property type="entry name" value="AA_TRNA_LIGASE_II"/>
    <property type="match status" value="1"/>
</dbReference>
<keyword evidence="4" id="KW-0067">ATP-binding</keyword>
<evidence type="ECO:0000313" key="8">
    <source>
        <dbReference type="Proteomes" id="UP000199496"/>
    </source>
</evidence>
<evidence type="ECO:0000313" key="7">
    <source>
        <dbReference type="EMBL" id="SEP56660.1"/>
    </source>
</evidence>
<evidence type="ECO:0000256" key="1">
    <source>
        <dbReference type="ARBA" id="ARBA00011738"/>
    </source>
</evidence>
<dbReference type="GO" id="GO:0005524">
    <property type="term" value="F:ATP binding"/>
    <property type="evidence" value="ECO:0007669"/>
    <property type="project" value="UniProtKB-KW"/>
</dbReference>
<dbReference type="NCBIfam" id="NF006828">
    <property type="entry name" value="PRK09350.1"/>
    <property type="match status" value="1"/>
</dbReference>
<dbReference type="GO" id="GO:0000049">
    <property type="term" value="F:tRNA binding"/>
    <property type="evidence" value="ECO:0007669"/>
    <property type="project" value="TreeGrafter"/>
</dbReference>
<keyword evidence="7" id="KW-0030">Aminoacyl-tRNA synthetase</keyword>
<evidence type="ECO:0000256" key="3">
    <source>
        <dbReference type="ARBA" id="ARBA00022741"/>
    </source>
</evidence>
<dbReference type="InterPro" id="IPR006195">
    <property type="entry name" value="aa-tRNA-synth_II"/>
</dbReference>
<organism evidence="7 8">
    <name type="scientific">Ectothiorhodospira magna</name>
    <dbReference type="NCBI Taxonomy" id="867345"/>
    <lineage>
        <taxon>Bacteria</taxon>
        <taxon>Pseudomonadati</taxon>
        <taxon>Pseudomonadota</taxon>
        <taxon>Gammaproteobacteria</taxon>
        <taxon>Chromatiales</taxon>
        <taxon>Ectothiorhodospiraceae</taxon>
        <taxon>Ectothiorhodospira</taxon>
    </lineage>
</organism>
<dbReference type="STRING" id="867345.SAMN05421693_10133"/>
<name>A0A1H8YWS2_9GAMM</name>
<dbReference type="Gene3D" id="3.30.930.10">
    <property type="entry name" value="Bira Bifunctional Protein, Domain 2"/>
    <property type="match status" value="1"/>
</dbReference>